<evidence type="ECO:0000259" key="6">
    <source>
        <dbReference type="PROSITE" id="PS51044"/>
    </source>
</evidence>
<dbReference type="GO" id="GO:0061665">
    <property type="term" value="F:SUMO ligase activity"/>
    <property type="evidence" value="ECO:0007669"/>
    <property type="project" value="TreeGrafter"/>
</dbReference>
<keyword evidence="2 4" id="KW-0863">Zinc-finger</keyword>
<feature type="compositionally biased region" description="Polar residues" evidence="5">
    <location>
        <begin position="297"/>
        <end position="310"/>
    </location>
</feature>
<dbReference type="CDD" id="cd16650">
    <property type="entry name" value="SP-RING_PIAS-like"/>
    <property type="match status" value="1"/>
</dbReference>
<feature type="compositionally biased region" description="Low complexity" evidence="5">
    <location>
        <begin position="62"/>
        <end position="79"/>
    </location>
</feature>
<feature type="region of interest" description="Disordered" evidence="5">
    <location>
        <begin position="183"/>
        <end position="319"/>
    </location>
</feature>
<feature type="compositionally biased region" description="Pro residues" evidence="5">
    <location>
        <begin position="262"/>
        <end position="278"/>
    </location>
</feature>
<dbReference type="GO" id="GO:0000785">
    <property type="term" value="C:chromatin"/>
    <property type="evidence" value="ECO:0007669"/>
    <property type="project" value="TreeGrafter"/>
</dbReference>
<comment type="caution">
    <text evidence="7">The sequence shown here is derived from an EMBL/GenBank/DDBJ whole genome shotgun (WGS) entry which is preliminary data.</text>
</comment>
<gene>
    <name evidence="7" type="ORF">PGLA2088_LOCUS21040</name>
</gene>
<keyword evidence="3" id="KW-0862">Zinc</keyword>
<dbReference type="Gene3D" id="3.30.40.10">
    <property type="entry name" value="Zinc/RING finger domain, C3HC4 (zinc finger)"/>
    <property type="match status" value="1"/>
</dbReference>
<feature type="region of interest" description="Disordered" evidence="5">
    <location>
        <begin position="607"/>
        <end position="633"/>
    </location>
</feature>
<dbReference type="Proteomes" id="UP000626109">
    <property type="component" value="Unassembled WGS sequence"/>
</dbReference>
<feature type="region of interest" description="Disordered" evidence="5">
    <location>
        <begin position="678"/>
        <end position="750"/>
    </location>
</feature>
<evidence type="ECO:0000256" key="1">
    <source>
        <dbReference type="ARBA" id="ARBA00022723"/>
    </source>
</evidence>
<sequence>MGDAPERVGADIRRWAHSFVNLGRGAALGPPLADAVIPGHAPPGDASGHAPENPTGDAPGDAALEPPLAGVPLLPGVAVIPGDAPLGDASGDAPVDPPVHAPGDAPGDAPHEAEKEQHQVTSTGVEEWPAGIESKLRRVTAWVESLDRESLEIAWANRNLDLDLESSSGSSNDTATAWAELFEASPDRPAAEATEAPGRSAAEAIEASGRPATLAEVPGRPAAEATEAPGCHVDIASLTMPDQEPDPAPAPVQEPAQDPETAPAPEPDPAPAPEPAPAQEPAQDTEPAQDPEPAPDQTPTEKTSGQSIIETPNKAPPGLTIIQVKSSKVREKESSNCEQDIVSKNVLDFTMAALASSADQCRDVSADEVFADLRHRLDEINLALCEKLCGQDLAHILQDRLDINRVYWDQHFFIWKDAIVNCLLVDDAVKFVQVLCQRSGRINYLSDKIAMVTDMCWEEHRVQYDEDEERDWDESAEEDPGAIDSDETPDVLRCPITMEIVQDPVRGEHCQHMQCFGLAAYLTSNRQTGAFNNRWVCPICPLVLRPGDLFVDEYVANVVAACVSADVDDVAVSADGNWRCPALGSDAASKSKGSSAEALVASQETFDLDASPSPPAHRAPPPAPAPPPSASVRTERPLLATKPFGSSSGSGSRSWTEAVASTAGFHLAVAMSVIGSPLRLGSSSSSSPASAAATAKRSASDPGAEEPPSKFRKELPKPAQAATPARSPARSSPSLALAGAAAGTVHIDLE</sequence>
<feature type="region of interest" description="Disordered" evidence="5">
    <location>
        <begin position="27"/>
        <end position="128"/>
    </location>
</feature>
<feature type="compositionally biased region" description="Low complexity" evidence="5">
    <location>
        <begin position="279"/>
        <end position="288"/>
    </location>
</feature>
<feature type="compositionally biased region" description="Pro residues" evidence="5">
    <location>
        <begin position="612"/>
        <end position="629"/>
    </location>
</feature>
<proteinExistence type="predicted"/>
<name>A0A813JJP0_POLGL</name>
<dbReference type="AlphaFoldDB" id="A0A813JJP0"/>
<dbReference type="SUPFAM" id="SSF57850">
    <property type="entry name" value="RING/U-box"/>
    <property type="match status" value="1"/>
</dbReference>
<dbReference type="Pfam" id="PF02891">
    <property type="entry name" value="zf-MIZ"/>
    <property type="match status" value="1"/>
</dbReference>
<feature type="domain" description="SP-RING-type" evidence="6">
    <location>
        <begin position="477"/>
        <end position="564"/>
    </location>
</feature>
<feature type="compositionally biased region" description="Basic and acidic residues" evidence="5">
    <location>
        <begin position="109"/>
        <end position="118"/>
    </location>
</feature>
<evidence type="ECO:0000256" key="5">
    <source>
        <dbReference type="SAM" id="MobiDB-lite"/>
    </source>
</evidence>
<reference evidence="7" key="1">
    <citation type="submission" date="2021-02" db="EMBL/GenBank/DDBJ databases">
        <authorList>
            <person name="Dougan E. K."/>
            <person name="Rhodes N."/>
            <person name="Thang M."/>
            <person name="Chan C."/>
        </authorList>
    </citation>
    <scope>NUCLEOTIDE SEQUENCE</scope>
</reference>
<keyword evidence="1" id="KW-0479">Metal-binding</keyword>
<dbReference type="PANTHER" id="PTHR10782">
    <property type="entry name" value="ZINC FINGER MIZ DOMAIN-CONTAINING PROTEIN"/>
    <property type="match status" value="1"/>
</dbReference>
<dbReference type="EMBL" id="CAJNNW010025716">
    <property type="protein sequence ID" value="CAE8678853.1"/>
    <property type="molecule type" value="Genomic_DNA"/>
</dbReference>
<accession>A0A813JJP0</accession>
<dbReference type="InterPro" id="IPR004181">
    <property type="entry name" value="Znf_MIZ"/>
</dbReference>
<protein>
    <recommendedName>
        <fullName evidence="6">SP-RING-type domain-containing protein</fullName>
    </recommendedName>
</protein>
<feature type="compositionally biased region" description="Basic and acidic residues" evidence="5">
    <location>
        <begin position="707"/>
        <end position="716"/>
    </location>
</feature>
<evidence type="ECO:0000256" key="2">
    <source>
        <dbReference type="ARBA" id="ARBA00022771"/>
    </source>
</evidence>
<feature type="compositionally biased region" description="Low complexity" evidence="5">
    <location>
        <begin position="718"/>
        <end position="744"/>
    </location>
</feature>
<evidence type="ECO:0000256" key="4">
    <source>
        <dbReference type="PROSITE-ProRule" id="PRU00452"/>
    </source>
</evidence>
<feature type="compositionally biased region" description="Low complexity" evidence="5">
    <location>
        <begin position="682"/>
        <end position="697"/>
    </location>
</feature>
<dbReference type="PANTHER" id="PTHR10782:SF4">
    <property type="entry name" value="TONALLI, ISOFORM E"/>
    <property type="match status" value="1"/>
</dbReference>
<dbReference type="InterPro" id="IPR013083">
    <property type="entry name" value="Znf_RING/FYVE/PHD"/>
</dbReference>
<dbReference type="GO" id="GO:0016925">
    <property type="term" value="P:protein sumoylation"/>
    <property type="evidence" value="ECO:0007669"/>
    <property type="project" value="TreeGrafter"/>
</dbReference>
<evidence type="ECO:0000313" key="8">
    <source>
        <dbReference type="Proteomes" id="UP000626109"/>
    </source>
</evidence>
<dbReference type="GO" id="GO:0008270">
    <property type="term" value="F:zinc ion binding"/>
    <property type="evidence" value="ECO:0007669"/>
    <property type="project" value="UniProtKB-KW"/>
</dbReference>
<evidence type="ECO:0000313" key="7">
    <source>
        <dbReference type="EMBL" id="CAE8678853.1"/>
    </source>
</evidence>
<organism evidence="7 8">
    <name type="scientific">Polarella glacialis</name>
    <name type="common">Dinoflagellate</name>
    <dbReference type="NCBI Taxonomy" id="89957"/>
    <lineage>
        <taxon>Eukaryota</taxon>
        <taxon>Sar</taxon>
        <taxon>Alveolata</taxon>
        <taxon>Dinophyceae</taxon>
        <taxon>Suessiales</taxon>
        <taxon>Suessiaceae</taxon>
        <taxon>Polarella</taxon>
    </lineage>
</organism>
<evidence type="ECO:0000256" key="3">
    <source>
        <dbReference type="ARBA" id="ARBA00022833"/>
    </source>
</evidence>
<dbReference type="PROSITE" id="PS51044">
    <property type="entry name" value="ZF_SP_RING"/>
    <property type="match status" value="1"/>
</dbReference>
<feature type="region of interest" description="Disordered" evidence="5">
    <location>
        <begin position="467"/>
        <end position="487"/>
    </location>
</feature>